<dbReference type="InterPro" id="IPR014845">
    <property type="entry name" value="GYD/TTHA1554"/>
</dbReference>
<keyword evidence="2" id="KW-1185">Reference proteome</keyword>
<dbReference type="STRING" id="1804984.AYM40_32470"/>
<accession>A0A160FUV0</accession>
<organism evidence="1 2">
    <name type="scientific">Paraburkholderia phytofirmans OLGA172</name>
    <dbReference type="NCBI Taxonomy" id="1417228"/>
    <lineage>
        <taxon>Bacteria</taxon>
        <taxon>Pseudomonadati</taxon>
        <taxon>Pseudomonadota</taxon>
        <taxon>Betaproteobacteria</taxon>
        <taxon>Burkholderiales</taxon>
        <taxon>Burkholderiaceae</taxon>
        <taxon>Paraburkholderia</taxon>
    </lineage>
</organism>
<dbReference type="Pfam" id="PF08734">
    <property type="entry name" value="GYD"/>
    <property type="match status" value="1"/>
</dbReference>
<dbReference type="EMBL" id="CP014579">
    <property type="protein sequence ID" value="ANB76872.1"/>
    <property type="molecule type" value="Genomic_DNA"/>
</dbReference>
<reference evidence="1 2" key="1">
    <citation type="journal article" date="2016" name="Gene">
        <title>PacBio SMRT assembly of a complex multi-replicon genome reveals chlorocatechol degradative operon in a region of genome plasticity.</title>
        <authorList>
            <person name="Ricker N."/>
            <person name="Shen S.Y."/>
            <person name="Goordial J."/>
            <person name="Jin S."/>
            <person name="Fulthorpe R.R."/>
        </authorList>
    </citation>
    <scope>NUCLEOTIDE SEQUENCE [LARGE SCALE GENOMIC DNA]</scope>
    <source>
        <strain evidence="1 2">OLGA172</strain>
    </source>
</reference>
<protein>
    <submittedName>
        <fullName evidence="1">GYD family protein</fullName>
    </submittedName>
</protein>
<evidence type="ECO:0000313" key="2">
    <source>
        <dbReference type="Proteomes" id="UP000076852"/>
    </source>
</evidence>
<dbReference type="Proteomes" id="UP000076852">
    <property type="component" value="Chromosome 2"/>
</dbReference>
<dbReference type="OrthoDB" id="5243930at2"/>
<name>A0A160FUV0_9BURK</name>
<dbReference type="KEGG" id="buz:AYM40_32470"/>
<evidence type="ECO:0000313" key="1">
    <source>
        <dbReference type="EMBL" id="ANB76872.1"/>
    </source>
</evidence>
<proteinExistence type="predicted"/>
<dbReference type="RefSeq" id="WP_063500084.1">
    <property type="nucleotide sequence ID" value="NZ_CP014579.1"/>
</dbReference>
<dbReference type="AlphaFoldDB" id="A0A160FUV0"/>
<gene>
    <name evidence="1" type="ORF">AYM40_32470</name>
</gene>
<sequence>MATYVVLAQFTDQGIRNIKNSPQRAGQAAELAKTFGCEMKDIYWTVGKYDIVTIVEAPDEQSFAAFGYALGSAGNVRTQTLRAFTKDECSAIIGKLP</sequence>